<dbReference type="OrthoDB" id="8932102at2"/>
<accession>A0A4R5MCJ8</accession>
<reference evidence="1 2" key="1">
    <citation type="submission" date="2019-03" db="EMBL/GenBank/DDBJ databases">
        <title>Paraburkholderia sp. 4M-K11, isolated from subtropical forest soil.</title>
        <authorList>
            <person name="Gao Z.-H."/>
            <person name="Qiu L.-H."/>
        </authorList>
    </citation>
    <scope>NUCLEOTIDE SEQUENCE [LARGE SCALE GENOMIC DNA]</scope>
    <source>
        <strain evidence="1 2">4M-K11</strain>
    </source>
</reference>
<dbReference type="EMBL" id="SMRP01000003">
    <property type="protein sequence ID" value="TDG24678.1"/>
    <property type="molecule type" value="Genomic_DNA"/>
</dbReference>
<sequence>MVQNDVIPAFPPRQVANVASKFQAVSPIPVSSITTLRVAINRRVKNRILPGDTVGWNIAGRTFRNRELAPEDFIAEVSSGFAFCPWMGGERHTKNFRCTQVLAVDVDSGLTIDEVLAHEFFQKFGWFIYTTVSHAPDAHRFRVVFLLAKQIDTAERMKRAHSGIRLLLGGGLRCDDASRMFYGSENCEIYRVGHVLSAEQLEYVIDIGQTAIACRAYIQALLQDLNHRRIFDAYDRRAIKRELLEACYSYGV</sequence>
<organism evidence="1 2">
    <name type="scientific">Paraburkholderia silviterrae</name>
    <dbReference type="NCBI Taxonomy" id="2528715"/>
    <lineage>
        <taxon>Bacteria</taxon>
        <taxon>Pseudomonadati</taxon>
        <taxon>Pseudomonadota</taxon>
        <taxon>Betaproteobacteria</taxon>
        <taxon>Burkholderiales</taxon>
        <taxon>Burkholderiaceae</taxon>
        <taxon>Paraburkholderia</taxon>
    </lineage>
</organism>
<gene>
    <name evidence="1" type="ORF">EYW47_09010</name>
</gene>
<dbReference type="RefSeq" id="WP_133194515.1">
    <property type="nucleotide sequence ID" value="NZ_JBHUCW010000006.1"/>
</dbReference>
<dbReference type="AlphaFoldDB" id="A0A4R5MCJ8"/>
<name>A0A4R5MCJ8_9BURK</name>
<evidence type="ECO:0000313" key="1">
    <source>
        <dbReference type="EMBL" id="TDG24678.1"/>
    </source>
</evidence>
<comment type="caution">
    <text evidence="1">The sequence shown here is derived from an EMBL/GenBank/DDBJ whole genome shotgun (WGS) entry which is preliminary data.</text>
</comment>
<proteinExistence type="predicted"/>
<dbReference type="Proteomes" id="UP000295722">
    <property type="component" value="Unassembled WGS sequence"/>
</dbReference>
<evidence type="ECO:0000313" key="2">
    <source>
        <dbReference type="Proteomes" id="UP000295722"/>
    </source>
</evidence>
<protein>
    <submittedName>
        <fullName evidence="1">Uncharacterized protein</fullName>
    </submittedName>
</protein>
<keyword evidence="2" id="KW-1185">Reference proteome</keyword>